<reference evidence="2 3" key="1">
    <citation type="journal article" date="2016" name="Nat. Commun.">
        <title>Thousands of microbial genomes shed light on interconnected biogeochemical processes in an aquifer system.</title>
        <authorList>
            <person name="Anantharaman K."/>
            <person name="Brown C.T."/>
            <person name="Hug L.A."/>
            <person name="Sharon I."/>
            <person name="Castelle C.J."/>
            <person name="Probst A.J."/>
            <person name="Thomas B.C."/>
            <person name="Singh A."/>
            <person name="Wilkins M.J."/>
            <person name="Karaoz U."/>
            <person name="Brodie E.L."/>
            <person name="Williams K.H."/>
            <person name="Hubbard S.S."/>
            <person name="Banfield J.F."/>
        </authorList>
    </citation>
    <scope>NUCLEOTIDE SEQUENCE [LARGE SCALE GENOMIC DNA]</scope>
</reference>
<feature type="region of interest" description="Disordered" evidence="1">
    <location>
        <begin position="50"/>
        <end position="69"/>
    </location>
</feature>
<gene>
    <name evidence="2" type="ORF">A3G52_04325</name>
</gene>
<dbReference type="AlphaFoldDB" id="A0A1G2NZZ5"/>
<feature type="compositionally biased region" description="Basic residues" evidence="1">
    <location>
        <begin position="53"/>
        <end position="67"/>
    </location>
</feature>
<organism evidence="2 3">
    <name type="scientific">Candidatus Taylorbacteria bacterium RIFCSPLOWO2_12_FULL_43_20</name>
    <dbReference type="NCBI Taxonomy" id="1802332"/>
    <lineage>
        <taxon>Bacteria</taxon>
        <taxon>Candidatus Tayloriibacteriota</taxon>
    </lineage>
</organism>
<feature type="region of interest" description="Disordered" evidence="1">
    <location>
        <begin position="1"/>
        <end position="21"/>
    </location>
</feature>
<sequence>MKEKFQKIVNSKKKKKEEKKTPHLLDKHEVRSAKFEKIIPISPFALRRASVGHSRHFPSKEGKRKRGGGQEISNFYRACAFDVIPAKAGIQKMDYSPRFPLSQE</sequence>
<accession>A0A1G2NZZ5</accession>
<dbReference type="EMBL" id="MHSK01000028">
    <property type="protein sequence ID" value="OHA41664.1"/>
    <property type="molecule type" value="Genomic_DNA"/>
</dbReference>
<evidence type="ECO:0000313" key="2">
    <source>
        <dbReference type="EMBL" id="OHA41664.1"/>
    </source>
</evidence>
<proteinExistence type="predicted"/>
<evidence type="ECO:0000313" key="3">
    <source>
        <dbReference type="Proteomes" id="UP000177269"/>
    </source>
</evidence>
<protein>
    <submittedName>
        <fullName evidence="2">Uncharacterized protein</fullName>
    </submittedName>
</protein>
<comment type="caution">
    <text evidence="2">The sequence shown here is derived from an EMBL/GenBank/DDBJ whole genome shotgun (WGS) entry which is preliminary data.</text>
</comment>
<dbReference type="Proteomes" id="UP000177269">
    <property type="component" value="Unassembled WGS sequence"/>
</dbReference>
<evidence type="ECO:0000256" key="1">
    <source>
        <dbReference type="SAM" id="MobiDB-lite"/>
    </source>
</evidence>
<name>A0A1G2NZZ5_9BACT</name>